<feature type="non-terminal residue" evidence="1">
    <location>
        <position position="124"/>
    </location>
</feature>
<organism evidence="1 2">
    <name type="scientific">Rotaria socialis</name>
    <dbReference type="NCBI Taxonomy" id="392032"/>
    <lineage>
        <taxon>Eukaryota</taxon>
        <taxon>Metazoa</taxon>
        <taxon>Spiralia</taxon>
        <taxon>Gnathifera</taxon>
        <taxon>Rotifera</taxon>
        <taxon>Eurotatoria</taxon>
        <taxon>Bdelloidea</taxon>
        <taxon>Philodinida</taxon>
        <taxon>Philodinidae</taxon>
        <taxon>Rotaria</taxon>
    </lineage>
</organism>
<dbReference type="AlphaFoldDB" id="A0A821YFM9"/>
<accession>A0A821YFM9</accession>
<dbReference type="PANTHER" id="PTHR46601">
    <property type="entry name" value="ULP_PROTEASE DOMAIN-CONTAINING PROTEIN"/>
    <property type="match status" value="1"/>
</dbReference>
<dbReference type="Proteomes" id="UP000663848">
    <property type="component" value="Unassembled WGS sequence"/>
</dbReference>
<proteinExistence type="predicted"/>
<protein>
    <submittedName>
        <fullName evidence="1">Uncharacterized protein</fullName>
    </submittedName>
</protein>
<dbReference type="EMBL" id="CAJOBR010024380">
    <property type="protein sequence ID" value="CAF4960704.1"/>
    <property type="molecule type" value="Genomic_DNA"/>
</dbReference>
<dbReference type="PANTHER" id="PTHR46601:SF2">
    <property type="entry name" value="UBIQUITIN-LIKE PROTEASE FAMILY PROFILE DOMAIN-CONTAINING PROTEIN"/>
    <property type="match status" value="1"/>
</dbReference>
<feature type="non-terminal residue" evidence="1">
    <location>
        <position position="1"/>
    </location>
</feature>
<comment type="caution">
    <text evidence="1">The sequence shown here is derived from an EMBL/GenBank/DDBJ whole genome shotgun (WGS) entry which is preliminary data.</text>
</comment>
<evidence type="ECO:0000313" key="2">
    <source>
        <dbReference type="Proteomes" id="UP000663848"/>
    </source>
</evidence>
<reference evidence="1" key="1">
    <citation type="submission" date="2021-02" db="EMBL/GenBank/DDBJ databases">
        <authorList>
            <person name="Nowell W R."/>
        </authorList>
    </citation>
    <scope>NUCLEOTIDE SEQUENCE</scope>
</reference>
<gene>
    <name evidence="1" type="ORF">QYT958_LOCUS34251</name>
</gene>
<name>A0A821YFM9_9BILA</name>
<evidence type="ECO:0000313" key="1">
    <source>
        <dbReference type="EMBL" id="CAF4960704.1"/>
    </source>
</evidence>
<sequence>DGAASQFKQRYHFRNLTSIANERNIDLRWNFFATSHGKGVVDGIVGVVKRLVWSAILAGDVCRSVEDFIKLARKKTDKIIVTEIKIDEIQKSKIKLENIFKTAKSVPEPQKMHYVKVVNENELE</sequence>